<accession>A0A6J4MR53</accession>
<dbReference type="AlphaFoldDB" id="A0A6J4MR53"/>
<feature type="compositionally biased region" description="Gly residues" evidence="1">
    <location>
        <begin position="85"/>
        <end position="98"/>
    </location>
</feature>
<feature type="non-terminal residue" evidence="2">
    <location>
        <position position="1"/>
    </location>
</feature>
<evidence type="ECO:0000256" key="1">
    <source>
        <dbReference type="SAM" id="MobiDB-lite"/>
    </source>
</evidence>
<dbReference type="EMBL" id="CADCTV010000804">
    <property type="protein sequence ID" value="CAA9362258.1"/>
    <property type="molecule type" value="Genomic_DNA"/>
</dbReference>
<name>A0A6J4MR53_9BACT</name>
<feature type="region of interest" description="Disordered" evidence="1">
    <location>
        <begin position="1"/>
        <end position="152"/>
    </location>
</feature>
<protein>
    <submittedName>
        <fullName evidence="2">Uncharacterized protein</fullName>
    </submittedName>
</protein>
<proteinExistence type="predicted"/>
<sequence length="152" mass="15884">GIPVRGRSGRAFPGRHQPPADRGRVGRRGDVAAAAGGAHAPLDPRRRLPGRPLSGRGRHRSVFDGERGRGLGVHPPLLRPQGPPRQGGGAAGHPGAAGQGDSAVRPRYAGRAGQQPHRPRVLALAGVPRLRHPHGDASARAGGWRRERGGRL</sequence>
<feature type="compositionally biased region" description="Basic and acidic residues" evidence="1">
    <location>
        <begin position="18"/>
        <end position="30"/>
    </location>
</feature>
<organism evidence="2">
    <name type="scientific">uncultured Gemmatimonadota bacterium</name>
    <dbReference type="NCBI Taxonomy" id="203437"/>
    <lineage>
        <taxon>Bacteria</taxon>
        <taxon>Pseudomonadati</taxon>
        <taxon>Gemmatimonadota</taxon>
        <taxon>environmental samples</taxon>
    </lineage>
</organism>
<evidence type="ECO:0000313" key="2">
    <source>
        <dbReference type="EMBL" id="CAA9362258.1"/>
    </source>
</evidence>
<feature type="non-terminal residue" evidence="2">
    <location>
        <position position="152"/>
    </location>
</feature>
<reference evidence="2" key="1">
    <citation type="submission" date="2020-02" db="EMBL/GenBank/DDBJ databases">
        <authorList>
            <person name="Meier V. D."/>
        </authorList>
    </citation>
    <scope>NUCLEOTIDE SEQUENCE</scope>
    <source>
        <strain evidence="2">AVDCRST_MAG89</strain>
    </source>
</reference>
<gene>
    <name evidence="2" type="ORF">AVDCRST_MAG89-3825</name>
</gene>